<accession>A0A5S3WND0</accession>
<evidence type="ECO:0000313" key="1">
    <source>
        <dbReference type="EMBL" id="TMP29511.1"/>
    </source>
</evidence>
<reference evidence="2" key="2">
    <citation type="submission" date="2019-06" db="EMBL/GenBank/DDBJ databases">
        <title>Co-occurence of chitin degradation, pigmentation and bioactivity in marine Pseudoalteromonas.</title>
        <authorList>
            <person name="Sonnenschein E.C."/>
            <person name="Bech P.K."/>
        </authorList>
    </citation>
    <scope>NUCLEOTIDE SEQUENCE [LARGE SCALE GENOMIC DNA]</scope>
    <source>
        <strain evidence="2">S2599</strain>
    </source>
</reference>
<evidence type="ECO:0000313" key="2">
    <source>
        <dbReference type="Proteomes" id="UP000306719"/>
    </source>
</evidence>
<evidence type="ECO:0008006" key="3">
    <source>
        <dbReference type="Google" id="ProtNLM"/>
    </source>
</evidence>
<feature type="non-terminal residue" evidence="1">
    <location>
        <position position="1"/>
    </location>
</feature>
<feature type="non-terminal residue" evidence="1">
    <location>
        <position position="186"/>
    </location>
</feature>
<protein>
    <recommendedName>
        <fullName evidence="3">RHS repeat-associated core domain-containing protein</fullName>
    </recommendedName>
</protein>
<dbReference type="PANTHER" id="PTHR32305">
    <property type="match status" value="1"/>
</dbReference>
<dbReference type="Gene3D" id="2.180.10.10">
    <property type="entry name" value="RHS repeat-associated core"/>
    <property type="match status" value="1"/>
</dbReference>
<dbReference type="Proteomes" id="UP000306719">
    <property type="component" value="Unassembled WGS sequence"/>
</dbReference>
<dbReference type="RefSeq" id="WP_283241226.1">
    <property type="nucleotide sequence ID" value="NZ_PNCJ01000095.1"/>
</dbReference>
<comment type="caution">
    <text evidence="1">The sequence shown here is derived from an EMBL/GenBank/DDBJ whole genome shotgun (WGS) entry which is preliminary data.</text>
</comment>
<sequence length="186" mass="21378">TFAYDANNRRYKRTDGKQTVYYVGALELSKQNEGSDTFIKRYIGNDAVQQYYSTRAAKLQWLFTDHQGSIVAVTDSNYKLLARYKYDPFGKKRTLAFTSEERINQRVALHLTLSAFRHIEANLRGYTGHEPVSLDGDNRIIHMNGRIYDADTGRFMQADPVVQAPSNIQSYNAYSYVLNNPLSRID</sequence>
<dbReference type="NCBIfam" id="TIGR03696">
    <property type="entry name" value="Rhs_assc_core"/>
    <property type="match status" value="1"/>
</dbReference>
<dbReference type="PANTHER" id="PTHR32305:SF15">
    <property type="entry name" value="PROTEIN RHSA-RELATED"/>
    <property type="match status" value="1"/>
</dbReference>
<dbReference type="InterPro" id="IPR050708">
    <property type="entry name" value="T6SS_VgrG/RHS"/>
</dbReference>
<reference evidence="1 2" key="1">
    <citation type="submission" date="2018-01" db="EMBL/GenBank/DDBJ databases">
        <authorList>
            <person name="Paulsen S."/>
            <person name="Gram L.K."/>
        </authorList>
    </citation>
    <scope>NUCLEOTIDE SEQUENCE [LARGE SCALE GENOMIC DNA]</scope>
    <source>
        <strain evidence="1 2">S2599</strain>
    </source>
</reference>
<dbReference type="AlphaFoldDB" id="A0A5S3WND0"/>
<dbReference type="EMBL" id="PNCJ01000095">
    <property type="protein sequence ID" value="TMP29511.1"/>
    <property type="molecule type" value="Genomic_DNA"/>
</dbReference>
<gene>
    <name evidence="1" type="ORF">CWB98_23540</name>
</gene>
<proteinExistence type="predicted"/>
<name>A0A5S3WND0_9GAMM</name>
<dbReference type="InterPro" id="IPR022385">
    <property type="entry name" value="Rhs_assc_core"/>
</dbReference>
<organism evidence="1 2">
    <name type="scientific">Pseudoalteromonas rubra</name>
    <dbReference type="NCBI Taxonomy" id="43658"/>
    <lineage>
        <taxon>Bacteria</taxon>
        <taxon>Pseudomonadati</taxon>
        <taxon>Pseudomonadota</taxon>
        <taxon>Gammaproteobacteria</taxon>
        <taxon>Alteromonadales</taxon>
        <taxon>Pseudoalteromonadaceae</taxon>
        <taxon>Pseudoalteromonas</taxon>
    </lineage>
</organism>